<dbReference type="InterPro" id="IPR020103">
    <property type="entry name" value="PsdUridine_synth_cat_dom_sf"/>
</dbReference>
<evidence type="ECO:0000256" key="3">
    <source>
        <dbReference type="ARBA" id="ARBA00022694"/>
    </source>
</evidence>
<comment type="caution">
    <text evidence="8">The sequence shown here is derived from an EMBL/GenBank/DDBJ whole genome shotgun (WGS) entry which is preliminary data.</text>
</comment>
<accession>A0A1F4SQ46</accession>
<dbReference type="GO" id="GO:0031119">
    <property type="term" value="P:tRNA pseudouridine synthesis"/>
    <property type="evidence" value="ECO:0007669"/>
    <property type="project" value="UniProtKB-UniRule"/>
</dbReference>
<dbReference type="EMBL" id="MEUB01000027">
    <property type="protein sequence ID" value="OGC22529.1"/>
    <property type="molecule type" value="Genomic_DNA"/>
</dbReference>
<dbReference type="Gene3D" id="3.30.2350.10">
    <property type="entry name" value="Pseudouridine synthase"/>
    <property type="match status" value="1"/>
</dbReference>
<dbReference type="AlphaFoldDB" id="A0A1F4SQ46"/>
<organism evidence="8 9">
    <name type="scientific">candidate division WOR-1 bacterium RIFOXYB2_FULL_37_13</name>
    <dbReference type="NCBI Taxonomy" id="1802579"/>
    <lineage>
        <taxon>Bacteria</taxon>
        <taxon>Bacillati</taxon>
        <taxon>Saganbacteria</taxon>
    </lineage>
</organism>
<comment type="catalytic activity">
    <reaction evidence="1 5">
        <text>uridine(55) in tRNA = pseudouridine(55) in tRNA</text>
        <dbReference type="Rhea" id="RHEA:42532"/>
        <dbReference type="Rhea" id="RHEA-COMP:10101"/>
        <dbReference type="Rhea" id="RHEA-COMP:10102"/>
        <dbReference type="ChEBI" id="CHEBI:65314"/>
        <dbReference type="ChEBI" id="CHEBI:65315"/>
        <dbReference type="EC" id="5.4.99.25"/>
    </reaction>
</comment>
<protein>
    <recommendedName>
        <fullName evidence="5">tRNA pseudouridine synthase B</fullName>
        <ecNumber evidence="5">5.4.99.25</ecNumber>
    </recommendedName>
    <alternativeName>
        <fullName evidence="5">tRNA pseudouridine(55) synthase</fullName>
        <shortName evidence="5">Psi55 synthase</shortName>
    </alternativeName>
    <alternativeName>
        <fullName evidence="5">tRNA pseudouridylate synthase</fullName>
    </alternativeName>
    <alternativeName>
        <fullName evidence="5">tRNA-uridine isomerase</fullName>
    </alternativeName>
</protein>
<feature type="domain" description="Pseudouridine synthase II N-terminal" evidence="6">
    <location>
        <begin position="23"/>
        <end position="187"/>
    </location>
</feature>
<proteinExistence type="inferred from homology"/>
<feature type="domain" description="tRNA pseudouridylate synthase B C-terminal" evidence="7">
    <location>
        <begin position="188"/>
        <end position="229"/>
    </location>
</feature>
<sequence length="254" mass="28558">MDGIILVNKPKDWTSFDVCAKLRNLSRTKKVGHSGTLDPFATGILPVFFGKATKSIKYFLEGDKGYVAEMRLGISTDTMDCTGRPISNFQSLEKLGTRFPISNFKSLISNDKAIKGIFEKYTGKIKQKPPMFSAKKVNGKKLYELARKGIEIEREDKEITIHSLKLLEIIEPDKVSFEVICSKGTYVRVLASDIGDDLGRGAHLTKLERFYSHPFHISQALTMEHLINLAKIGELESVLLKPEDFIAILVKNNY</sequence>
<dbReference type="InterPro" id="IPR014780">
    <property type="entry name" value="tRNA_psdUridine_synth_TruB"/>
</dbReference>
<dbReference type="EC" id="5.4.99.25" evidence="5"/>
<dbReference type="InterPro" id="IPR032819">
    <property type="entry name" value="TruB_C"/>
</dbReference>
<dbReference type="PANTHER" id="PTHR13767:SF2">
    <property type="entry name" value="PSEUDOURIDYLATE SYNTHASE TRUB1"/>
    <property type="match status" value="1"/>
</dbReference>
<dbReference type="GO" id="GO:0003723">
    <property type="term" value="F:RNA binding"/>
    <property type="evidence" value="ECO:0007669"/>
    <property type="project" value="InterPro"/>
</dbReference>
<dbReference type="SUPFAM" id="SSF55120">
    <property type="entry name" value="Pseudouridine synthase"/>
    <property type="match status" value="1"/>
</dbReference>
<dbReference type="Proteomes" id="UP000178417">
    <property type="component" value="Unassembled WGS sequence"/>
</dbReference>
<dbReference type="InterPro" id="IPR002501">
    <property type="entry name" value="PsdUridine_synth_N"/>
</dbReference>
<evidence type="ECO:0000259" key="7">
    <source>
        <dbReference type="Pfam" id="PF16198"/>
    </source>
</evidence>
<comment type="similarity">
    <text evidence="2 5">Belongs to the pseudouridine synthase TruB family. Type 1 subfamily.</text>
</comment>
<dbReference type="Pfam" id="PF01509">
    <property type="entry name" value="TruB_N"/>
    <property type="match status" value="1"/>
</dbReference>
<comment type="function">
    <text evidence="5">Responsible for synthesis of pseudouridine from uracil-55 in the psi GC loop of transfer RNAs.</text>
</comment>
<evidence type="ECO:0000256" key="2">
    <source>
        <dbReference type="ARBA" id="ARBA00005642"/>
    </source>
</evidence>
<evidence type="ECO:0000313" key="9">
    <source>
        <dbReference type="Proteomes" id="UP000178417"/>
    </source>
</evidence>
<gene>
    <name evidence="5" type="primary">truB</name>
    <name evidence="8" type="ORF">A2310_07155</name>
</gene>
<reference evidence="8 9" key="1">
    <citation type="journal article" date="2016" name="Nat. Commun.">
        <title>Thousands of microbial genomes shed light on interconnected biogeochemical processes in an aquifer system.</title>
        <authorList>
            <person name="Anantharaman K."/>
            <person name="Brown C.T."/>
            <person name="Hug L.A."/>
            <person name="Sharon I."/>
            <person name="Castelle C.J."/>
            <person name="Probst A.J."/>
            <person name="Thomas B.C."/>
            <person name="Singh A."/>
            <person name="Wilkins M.J."/>
            <person name="Karaoz U."/>
            <person name="Brodie E.L."/>
            <person name="Williams K.H."/>
            <person name="Hubbard S.S."/>
            <person name="Banfield J.F."/>
        </authorList>
    </citation>
    <scope>NUCLEOTIDE SEQUENCE [LARGE SCALE GENOMIC DNA]</scope>
</reference>
<dbReference type="NCBIfam" id="TIGR00431">
    <property type="entry name" value="TruB"/>
    <property type="match status" value="1"/>
</dbReference>
<dbReference type="HAMAP" id="MF_01080">
    <property type="entry name" value="TruB_bact"/>
    <property type="match status" value="1"/>
</dbReference>
<evidence type="ECO:0000256" key="4">
    <source>
        <dbReference type="ARBA" id="ARBA00023235"/>
    </source>
</evidence>
<dbReference type="PANTHER" id="PTHR13767">
    <property type="entry name" value="TRNA-PSEUDOURIDINE SYNTHASE"/>
    <property type="match status" value="1"/>
</dbReference>
<feature type="active site" description="Nucleophile" evidence="5">
    <location>
        <position position="38"/>
    </location>
</feature>
<evidence type="ECO:0000256" key="1">
    <source>
        <dbReference type="ARBA" id="ARBA00000385"/>
    </source>
</evidence>
<name>A0A1F4SQ46_UNCSA</name>
<evidence type="ECO:0000259" key="6">
    <source>
        <dbReference type="Pfam" id="PF01509"/>
    </source>
</evidence>
<keyword evidence="4 5" id="KW-0413">Isomerase</keyword>
<keyword evidence="3 5" id="KW-0819">tRNA processing</keyword>
<dbReference type="GO" id="GO:0160148">
    <property type="term" value="F:tRNA pseudouridine(55) synthase activity"/>
    <property type="evidence" value="ECO:0007669"/>
    <property type="project" value="UniProtKB-EC"/>
</dbReference>
<evidence type="ECO:0000313" key="8">
    <source>
        <dbReference type="EMBL" id="OGC22529.1"/>
    </source>
</evidence>
<dbReference type="GO" id="GO:1990481">
    <property type="term" value="P:mRNA pseudouridine synthesis"/>
    <property type="evidence" value="ECO:0007669"/>
    <property type="project" value="TreeGrafter"/>
</dbReference>
<dbReference type="CDD" id="cd02573">
    <property type="entry name" value="PseudoU_synth_EcTruB"/>
    <property type="match status" value="1"/>
</dbReference>
<dbReference type="Pfam" id="PF16198">
    <property type="entry name" value="TruB_C_2"/>
    <property type="match status" value="1"/>
</dbReference>
<evidence type="ECO:0000256" key="5">
    <source>
        <dbReference type="HAMAP-Rule" id="MF_01080"/>
    </source>
</evidence>
<dbReference type="STRING" id="1802579.A2310_07155"/>